<evidence type="ECO:0000313" key="8">
    <source>
        <dbReference type="Proteomes" id="UP000256779"/>
    </source>
</evidence>
<comment type="subcellular location">
    <subcellularLocation>
        <location evidence="5">Cytoplasm</location>
    </subcellularLocation>
</comment>
<evidence type="ECO:0000256" key="3">
    <source>
        <dbReference type="ARBA" id="ARBA00022840"/>
    </source>
</evidence>
<dbReference type="GO" id="GO:0015937">
    <property type="term" value="P:coenzyme A biosynthetic process"/>
    <property type="evidence" value="ECO:0007669"/>
    <property type="project" value="UniProtKB-UniRule"/>
</dbReference>
<dbReference type="AlphaFoldDB" id="A0A3D9L4Z2"/>
<name>A0A3D9L4Z2_MARFU</name>
<keyword evidence="8" id="KW-1185">Reference proteome</keyword>
<dbReference type="CDD" id="cd02022">
    <property type="entry name" value="DPCK"/>
    <property type="match status" value="1"/>
</dbReference>
<accession>A0A3D9L4Z2</accession>
<dbReference type="SUPFAM" id="SSF52540">
    <property type="entry name" value="P-loop containing nucleoside triphosphate hydrolases"/>
    <property type="match status" value="1"/>
</dbReference>
<dbReference type="HAMAP" id="MF_00376">
    <property type="entry name" value="Dephospho_CoA_kinase"/>
    <property type="match status" value="1"/>
</dbReference>
<keyword evidence="5" id="KW-0808">Transferase</keyword>
<organism evidence="7 8">
    <name type="scientific">Marinoscillum furvescens DSM 4134</name>
    <dbReference type="NCBI Taxonomy" id="1122208"/>
    <lineage>
        <taxon>Bacteria</taxon>
        <taxon>Pseudomonadati</taxon>
        <taxon>Bacteroidota</taxon>
        <taxon>Cytophagia</taxon>
        <taxon>Cytophagales</taxon>
        <taxon>Reichenbachiellaceae</taxon>
        <taxon>Marinoscillum</taxon>
    </lineage>
</organism>
<keyword evidence="2 5" id="KW-0547">Nucleotide-binding</keyword>
<dbReference type="EMBL" id="QREG01000005">
    <property type="protein sequence ID" value="REE00589.1"/>
    <property type="molecule type" value="Genomic_DNA"/>
</dbReference>
<dbReference type="InterPro" id="IPR027417">
    <property type="entry name" value="P-loop_NTPase"/>
</dbReference>
<keyword evidence="5 7" id="KW-0418">Kinase</keyword>
<comment type="caution">
    <text evidence="7">The sequence shown here is derived from an EMBL/GenBank/DDBJ whole genome shotgun (WGS) entry which is preliminary data.</text>
</comment>
<dbReference type="NCBIfam" id="TIGR00152">
    <property type="entry name" value="dephospho-CoA kinase"/>
    <property type="match status" value="1"/>
</dbReference>
<dbReference type="Pfam" id="PF01121">
    <property type="entry name" value="CoaE"/>
    <property type="match status" value="1"/>
</dbReference>
<evidence type="ECO:0000256" key="6">
    <source>
        <dbReference type="NCBIfam" id="TIGR00152"/>
    </source>
</evidence>
<dbReference type="PANTHER" id="PTHR10695:SF46">
    <property type="entry name" value="BIFUNCTIONAL COENZYME A SYNTHASE-RELATED"/>
    <property type="match status" value="1"/>
</dbReference>
<dbReference type="RefSeq" id="WP_115867582.1">
    <property type="nucleotide sequence ID" value="NZ_QREG01000005.1"/>
</dbReference>
<keyword evidence="4 5" id="KW-0173">Coenzyme A biosynthesis</keyword>
<dbReference type="Proteomes" id="UP000256779">
    <property type="component" value="Unassembled WGS sequence"/>
</dbReference>
<evidence type="ECO:0000256" key="5">
    <source>
        <dbReference type="HAMAP-Rule" id="MF_00376"/>
    </source>
</evidence>
<proteinExistence type="inferred from homology"/>
<evidence type="ECO:0000256" key="2">
    <source>
        <dbReference type="ARBA" id="ARBA00022741"/>
    </source>
</evidence>
<dbReference type="Gene3D" id="3.40.50.300">
    <property type="entry name" value="P-loop containing nucleotide triphosphate hydrolases"/>
    <property type="match status" value="1"/>
</dbReference>
<dbReference type="GO" id="GO:0004140">
    <property type="term" value="F:dephospho-CoA kinase activity"/>
    <property type="evidence" value="ECO:0007669"/>
    <property type="project" value="UniProtKB-UniRule"/>
</dbReference>
<comment type="function">
    <text evidence="5">Catalyzes the phosphorylation of the 3'-hydroxyl group of dephosphocoenzyme A to form coenzyme A.</text>
</comment>
<dbReference type="GO" id="GO:0005737">
    <property type="term" value="C:cytoplasm"/>
    <property type="evidence" value="ECO:0007669"/>
    <property type="project" value="UniProtKB-SubCell"/>
</dbReference>
<dbReference type="EC" id="2.7.1.24" evidence="5 6"/>
<gene>
    <name evidence="5" type="primary">coaE</name>
    <name evidence="7" type="ORF">C7460_105218</name>
</gene>
<feature type="binding site" evidence="5">
    <location>
        <begin position="15"/>
        <end position="20"/>
    </location>
    <ligand>
        <name>ATP</name>
        <dbReference type="ChEBI" id="CHEBI:30616"/>
    </ligand>
</feature>
<keyword evidence="3 5" id="KW-0067">ATP-binding</keyword>
<keyword evidence="5" id="KW-0963">Cytoplasm</keyword>
<dbReference type="PROSITE" id="PS51219">
    <property type="entry name" value="DPCK"/>
    <property type="match status" value="1"/>
</dbReference>
<comment type="pathway">
    <text evidence="5">Cofactor biosynthesis; coenzyme A biosynthesis; CoA from (R)-pantothenate: step 5/5.</text>
</comment>
<dbReference type="PANTHER" id="PTHR10695">
    <property type="entry name" value="DEPHOSPHO-COA KINASE-RELATED"/>
    <property type="match status" value="1"/>
</dbReference>
<dbReference type="GO" id="GO:0005524">
    <property type="term" value="F:ATP binding"/>
    <property type="evidence" value="ECO:0007669"/>
    <property type="project" value="UniProtKB-UniRule"/>
</dbReference>
<dbReference type="UniPathway" id="UPA00241">
    <property type="reaction ID" value="UER00356"/>
</dbReference>
<evidence type="ECO:0000256" key="1">
    <source>
        <dbReference type="ARBA" id="ARBA00009018"/>
    </source>
</evidence>
<protein>
    <recommendedName>
        <fullName evidence="5 6">Dephospho-CoA kinase</fullName>
        <ecNumber evidence="5 6">2.7.1.24</ecNumber>
    </recommendedName>
    <alternativeName>
        <fullName evidence="5">Dephosphocoenzyme A kinase</fullName>
    </alternativeName>
</protein>
<evidence type="ECO:0000256" key="4">
    <source>
        <dbReference type="ARBA" id="ARBA00022993"/>
    </source>
</evidence>
<evidence type="ECO:0000313" key="7">
    <source>
        <dbReference type="EMBL" id="REE00589.1"/>
    </source>
</evidence>
<comment type="similarity">
    <text evidence="1 5">Belongs to the CoaE family.</text>
</comment>
<comment type="catalytic activity">
    <reaction evidence="5">
        <text>3'-dephospho-CoA + ATP = ADP + CoA + H(+)</text>
        <dbReference type="Rhea" id="RHEA:18245"/>
        <dbReference type="ChEBI" id="CHEBI:15378"/>
        <dbReference type="ChEBI" id="CHEBI:30616"/>
        <dbReference type="ChEBI" id="CHEBI:57287"/>
        <dbReference type="ChEBI" id="CHEBI:57328"/>
        <dbReference type="ChEBI" id="CHEBI:456216"/>
        <dbReference type="EC" id="2.7.1.24"/>
    </reaction>
</comment>
<sequence>MSSKSLQVGITGGIGAGKSIVANIFSVLGVPIYDADTRAKFLMNRDEGLKANIVELLGPTAYQQDGMLNRTYVGGQVFGNPSLLEKLNAIVHPAVGKDFQQWAKVQSTPYVLKEAALLIENGTYQELDAVIVVAAPEDIRIQRVLDRDAHRTEEDVKNIIDRQLPQQEKTSRADFVVDNSGEVLVIPQVLEIHQQILDQIGR</sequence>
<dbReference type="OrthoDB" id="9812943at2"/>
<dbReference type="InterPro" id="IPR001977">
    <property type="entry name" value="Depp_CoAkinase"/>
</dbReference>
<reference evidence="7 8" key="1">
    <citation type="submission" date="2018-07" db="EMBL/GenBank/DDBJ databases">
        <title>Genomic Encyclopedia of Type Strains, Phase IV (KMG-IV): sequencing the most valuable type-strain genomes for metagenomic binning, comparative biology and taxonomic classification.</title>
        <authorList>
            <person name="Goeker M."/>
        </authorList>
    </citation>
    <scope>NUCLEOTIDE SEQUENCE [LARGE SCALE GENOMIC DNA]</scope>
    <source>
        <strain evidence="7 8">DSM 4134</strain>
    </source>
</reference>